<dbReference type="InterPro" id="IPR012675">
    <property type="entry name" value="Beta-grasp_dom_sf"/>
</dbReference>
<dbReference type="Pfam" id="PF00111">
    <property type="entry name" value="Fer2"/>
    <property type="match status" value="1"/>
</dbReference>
<sequence length="106" mass="11633">MAKVIFIESSNAEHCVEAEPGRTLMQIAVDNMVPGIYGECGGACSCATCHVYVDPEWQARLPARSSDEAFMLEGAQEPNEHSRLCCQVKMYEELDGLVLRIPLSQG</sequence>
<evidence type="ECO:0000259" key="7">
    <source>
        <dbReference type="PROSITE" id="PS51085"/>
    </source>
</evidence>
<evidence type="ECO:0000256" key="6">
    <source>
        <dbReference type="ARBA" id="ARBA00034078"/>
    </source>
</evidence>
<evidence type="ECO:0000256" key="3">
    <source>
        <dbReference type="ARBA" id="ARBA00022723"/>
    </source>
</evidence>
<dbReference type="EMBL" id="FNTY01000002">
    <property type="protein sequence ID" value="SEE41099.1"/>
    <property type="molecule type" value="Genomic_DNA"/>
</dbReference>
<comment type="similarity">
    <text evidence="1">Belongs to the adrenodoxin/putidaredoxin family.</text>
</comment>
<proteinExistence type="inferred from homology"/>
<evidence type="ECO:0000256" key="2">
    <source>
        <dbReference type="ARBA" id="ARBA00022714"/>
    </source>
</evidence>
<dbReference type="AlphaFoldDB" id="A0A1H5ILJ1"/>
<keyword evidence="5" id="KW-0411">Iron-sulfur</keyword>
<dbReference type="PANTHER" id="PTHR23426">
    <property type="entry name" value="FERREDOXIN/ADRENODOXIN"/>
    <property type="match status" value="1"/>
</dbReference>
<keyword evidence="3" id="KW-0479">Metal-binding</keyword>
<reference evidence="8 9" key="1">
    <citation type="submission" date="2016-10" db="EMBL/GenBank/DDBJ databases">
        <authorList>
            <person name="de Groot N.N."/>
        </authorList>
    </citation>
    <scope>NUCLEOTIDE SEQUENCE [LARGE SCALE GENOMIC DNA]</scope>
    <source>
        <strain evidence="8 9">BS3662</strain>
    </source>
</reference>
<dbReference type="InterPro" id="IPR001055">
    <property type="entry name" value="Adrenodoxin-like"/>
</dbReference>
<dbReference type="GO" id="GO:0051537">
    <property type="term" value="F:2 iron, 2 sulfur cluster binding"/>
    <property type="evidence" value="ECO:0007669"/>
    <property type="project" value="UniProtKB-KW"/>
</dbReference>
<evidence type="ECO:0000256" key="4">
    <source>
        <dbReference type="ARBA" id="ARBA00023004"/>
    </source>
</evidence>
<protein>
    <submittedName>
        <fullName evidence="8">Ferredoxin, 2Fe-2S</fullName>
    </submittedName>
</protein>
<dbReference type="PROSITE" id="PS51085">
    <property type="entry name" value="2FE2S_FER_2"/>
    <property type="match status" value="1"/>
</dbReference>
<evidence type="ECO:0000313" key="9">
    <source>
        <dbReference type="Proteomes" id="UP000198985"/>
    </source>
</evidence>
<keyword evidence="2" id="KW-0001">2Fe-2S</keyword>
<keyword evidence="4" id="KW-0408">Iron</keyword>
<dbReference type="InterPro" id="IPR001041">
    <property type="entry name" value="2Fe-2S_ferredoxin-type"/>
</dbReference>
<dbReference type="InterPro" id="IPR036010">
    <property type="entry name" value="2Fe-2S_ferredoxin-like_sf"/>
</dbReference>
<dbReference type="Gene3D" id="3.10.20.30">
    <property type="match status" value="1"/>
</dbReference>
<dbReference type="GO" id="GO:0009055">
    <property type="term" value="F:electron transfer activity"/>
    <property type="evidence" value="ECO:0007669"/>
    <property type="project" value="TreeGrafter"/>
</dbReference>
<dbReference type="PANTHER" id="PTHR23426:SF65">
    <property type="entry name" value="FERREDOXIN-2, MITOCHONDRIAL"/>
    <property type="match status" value="1"/>
</dbReference>
<comment type="cofactor">
    <cofactor evidence="6">
        <name>[2Fe-2S] cluster</name>
        <dbReference type="ChEBI" id="CHEBI:190135"/>
    </cofactor>
</comment>
<evidence type="ECO:0000256" key="5">
    <source>
        <dbReference type="ARBA" id="ARBA00023014"/>
    </source>
</evidence>
<evidence type="ECO:0000313" key="8">
    <source>
        <dbReference type="EMBL" id="SEE41099.1"/>
    </source>
</evidence>
<name>A0A1H5ILJ1_9PSED</name>
<dbReference type="InterPro" id="IPR018298">
    <property type="entry name" value="Adrenodoxin_Fe-S_BS"/>
</dbReference>
<feature type="domain" description="2Fe-2S ferredoxin-type" evidence="7">
    <location>
        <begin position="2"/>
        <end position="105"/>
    </location>
</feature>
<dbReference type="PROSITE" id="PS00814">
    <property type="entry name" value="ADX"/>
    <property type="match status" value="1"/>
</dbReference>
<dbReference type="GO" id="GO:0046872">
    <property type="term" value="F:metal ion binding"/>
    <property type="evidence" value="ECO:0007669"/>
    <property type="project" value="UniProtKB-KW"/>
</dbReference>
<dbReference type="SUPFAM" id="SSF54292">
    <property type="entry name" value="2Fe-2S ferredoxin-like"/>
    <property type="match status" value="1"/>
</dbReference>
<gene>
    <name evidence="8" type="ORF">SAMN04490194_2126</name>
</gene>
<dbReference type="RefSeq" id="WP_084317933.1">
    <property type="nucleotide sequence ID" value="NZ_FNTY01000002.1"/>
</dbReference>
<organism evidence="8 9">
    <name type="scientific">Pseudomonas migulae</name>
    <dbReference type="NCBI Taxonomy" id="78543"/>
    <lineage>
        <taxon>Bacteria</taxon>
        <taxon>Pseudomonadati</taxon>
        <taxon>Pseudomonadota</taxon>
        <taxon>Gammaproteobacteria</taxon>
        <taxon>Pseudomonadales</taxon>
        <taxon>Pseudomonadaceae</taxon>
        <taxon>Pseudomonas</taxon>
    </lineage>
</organism>
<dbReference type="PRINTS" id="PR00355">
    <property type="entry name" value="ADRENODOXIN"/>
</dbReference>
<dbReference type="GO" id="GO:0140647">
    <property type="term" value="P:P450-containing electron transport chain"/>
    <property type="evidence" value="ECO:0007669"/>
    <property type="project" value="InterPro"/>
</dbReference>
<evidence type="ECO:0000256" key="1">
    <source>
        <dbReference type="ARBA" id="ARBA00010914"/>
    </source>
</evidence>
<dbReference type="Proteomes" id="UP000198985">
    <property type="component" value="Unassembled WGS sequence"/>
</dbReference>
<dbReference type="CDD" id="cd00207">
    <property type="entry name" value="fer2"/>
    <property type="match status" value="1"/>
</dbReference>
<accession>A0A1H5ILJ1</accession>